<gene>
    <name evidence="1" type="ORF">J2X31_000844</name>
</gene>
<accession>A0ABU1TLK2</accession>
<organism evidence="1 2">
    <name type="scientific">Flavobacterium arsenatis</name>
    <dbReference type="NCBI Taxonomy" id="1484332"/>
    <lineage>
        <taxon>Bacteria</taxon>
        <taxon>Pseudomonadati</taxon>
        <taxon>Bacteroidota</taxon>
        <taxon>Flavobacteriia</taxon>
        <taxon>Flavobacteriales</taxon>
        <taxon>Flavobacteriaceae</taxon>
        <taxon>Flavobacterium</taxon>
    </lineage>
</organism>
<dbReference type="EMBL" id="JAVDVI010000003">
    <property type="protein sequence ID" value="MDR6966844.1"/>
    <property type="molecule type" value="Genomic_DNA"/>
</dbReference>
<dbReference type="NCBIfam" id="TIGR04131">
    <property type="entry name" value="Bac_Flav_CTERM"/>
    <property type="match status" value="1"/>
</dbReference>
<dbReference type="RefSeq" id="WP_310024696.1">
    <property type="nucleotide sequence ID" value="NZ_JAVDVI010000003.1"/>
</dbReference>
<proteinExistence type="predicted"/>
<evidence type="ECO:0000313" key="1">
    <source>
        <dbReference type="EMBL" id="MDR6966844.1"/>
    </source>
</evidence>
<evidence type="ECO:0000313" key="2">
    <source>
        <dbReference type="Proteomes" id="UP001255185"/>
    </source>
</evidence>
<dbReference type="Proteomes" id="UP001255185">
    <property type="component" value="Unassembled WGS sequence"/>
</dbReference>
<reference evidence="1 2" key="1">
    <citation type="submission" date="2023-07" db="EMBL/GenBank/DDBJ databases">
        <title>Sorghum-associated microbial communities from plants grown in Nebraska, USA.</title>
        <authorList>
            <person name="Schachtman D."/>
        </authorList>
    </citation>
    <scope>NUCLEOTIDE SEQUENCE [LARGE SCALE GENOMIC DNA]</scope>
    <source>
        <strain evidence="1 2">3773</strain>
    </source>
</reference>
<comment type="caution">
    <text evidence="1">The sequence shown here is derived from an EMBL/GenBank/DDBJ whole genome shotgun (WGS) entry which is preliminary data.</text>
</comment>
<dbReference type="Pfam" id="PF13585">
    <property type="entry name" value="CHU_C"/>
    <property type="match status" value="1"/>
</dbReference>
<dbReference type="InterPro" id="IPR026341">
    <property type="entry name" value="T9SS_type_B"/>
</dbReference>
<protein>
    <submittedName>
        <fullName evidence="1">Gliding motility-associated-like protein</fullName>
    </submittedName>
</protein>
<name>A0ABU1TLK2_9FLAO</name>
<keyword evidence="2" id="KW-1185">Reference proteome</keyword>
<sequence length="1082" mass="117966">MLKRIILLLFFLVTSIGYSQLADFNFDVVSTAETCAGNGTVQMTVSNTTPGSELIYQLYLAPDFSNSVAETTSDTFGSLQSGNYRIIATQTLNGSSSSQQEDIVIDDLVVDLDFDVSYETFTQCDVTGTLSVNITSGNPSAYEIISGPVIVPLQSSNEFPGLPSGTYIIRVFDECEDALSKTFTMHLAANSLGITPGTLPVVYDSCTSVQVSTVITSTPGTQIIYPLSIVYAIDPPDGSPNQIFTENITSGPSDVLQLLHPFPLFGNQAYELIIFITDSCGKQFSLTTAINPNPSLRLLSKDAPCATYYLGLSVIGFMPPYTVNFDEAPEDFDPATYNPLYPGPIYEPNINFGSQENVVPFGNYVVSIVDFCGRTESFSLEIKEKELDPVVTKASGKCGVELGLISVGIPDDRKIVYAVITIAPPSYTEPLPSDITFFVGEDGILLANLPVGDYEIFLIDDCGYEYTIQSVVPEFEIKGIIAETLPNCDPGSGSVKISSGNGKLESVTIIQAPLTYMQTLPQDISFNIDPDSGNLFMSDLPAGAYTFKGIDECGFESETMSNVIGYTSTPNGYSLFRNCGSFNLGVFDSNTTVTNQKYWFQKFHTGTNTWGHPYTGISYAEGSLPNTSNSIPLANFSMVYNLFITGEFRIIKTFESYNNGNENSNCLEFFATFNISDKLIINGAYSLDCTGGSAPSDIVLDVVGVGPFSYSITTPFAFDNGNNNVFTNLNPGVYRFEVTDACGSEKGITVEVGNLVPLARANTPESMLVCRNDTNQVGVFILSNQNPQILGNQNPNDYNVTYHLNQQDANSGNAPLDEAYTNISNPQTIYARVTHKVLDVCYATTSFPIFIGNNPILTPTVPVFVCEGNTRTLSADPGFDAYQWTTGETTPSIVVTQPGIYGVTVKNVYQDFTCDNSKEFIVTGSGIASFVSISTLDWTSSSNTITVLVSGSGDYLYSLDDINYQVENTFTQLLPGNYIVYVKDIHGCGTIYDTFSLLNYPNFFTPNGDGYNDTWNIKFASLEPNMTIDIFDRYGKFIIKLKGDGPGWDGTYNGKLLPSTDYWFVVTRENGTIHKGHFAMKR</sequence>